<evidence type="ECO:0000256" key="1">
    <source>
        <dbReference type="SAM" id="SignalP"/>
    </source>
</evidence>
<proteinExistence type="predicted"/>
<dbReference type="Pfam" id="PF09044">
    <property type="entry name" value="Kp4"/>
    <property type="match status" value="2"/>
</dbReference>
<keyword evidence="1" id="KW-0732">Signal</keyword>
<keyword evidence="4" id="KW-1185">Reference proteome</keyword>
<gene>
    <name evidence="3" type="ORF">FBEOM_10369</name>
</gene>
<feature type="domain" description="Killer toxin Kp4" evidence="2">
    <location>
        <begin position="6"/>
        <end position="123"/>
    </location>
</feature>
<evidence type="ECO:0000313" key="4">
    <source>
        <dbReference type="Proteomes" id="UP000730481"/>
    </source>
</evidence>
<evidence type="ECO:0000259" key="2">
    <source>
        <dbReference type="Pfam" id="PF09044"/>
    </source>
</evidence>
<dbReference type="InterPro" id="IPR015131">
    <property type="entry name" value="Killer_tox_Kp4"/>
</dbReference>
<dbReference type="Gene3D" id="3.30.430.10">
    <property type="entry name" value="Killer Toxin P4, subunit A"/>
    <property type="match status" value="2"/>
</dbReference>
<protein>
    <submittedName>
        <fullName evidence="3">TOX4</fullName>
    </submittedName>
</protein>
<dbReference type="AlphaFoldDB" id="A0A9P5ABX0"/>
<feature type="chain" id="PRO_5040384766" evidence="1">
    <location>
        <begin position="19"/>
        <end position="266"/>
    </location>
</feature>
<reference evidence="3" key="1">
    <citation type="journal article" date="2017" name="Mycologia">
        <title>Fusarium algeriense, sp. nov., a novel toxigenic crown rot pathogen of durum wheat from Algeria is nested in the Fusarium burgessii species complex.</title>
        <authorList>
            <person name="Laraba I."/>
            <person name="Keddad A."/>
            <person name="Boureghda H."/>
            <person name="Abdallah N."/>
            <person name="Vaughan M.M."/>
            <person name="Proctor R.H."/>
            <person name="Busman M."/>
            <person name="O'Donnell K."/>
        </authorList>
    </citation>
    <scope>NUCLEOTIDE SEQUENCE</scope>
    <source>
        <strain evidence="3">NRRL 25174</strain>
    </source>
</reference>
<dbReference type="SUPFAM" id="SSF55221">
    <property type="entry name" value="Yeast killer toxins"/>
    <property type="match status" value="2"/>
</dbReference>
<dbReference type="GO" id="GO:0005576">
    <property type="term" value="C:extracellular region"/>
    <property type="evidence" value="ECO:0007669"/>
    <property type="project" value="InterPro"/>
</dbReference>
<reference evidence="3" key="2">
    <citation type="submission" date="2020-02" db="EMBL/GenBank/DDBJ databases">
        <title>Identification and distribution of gene clusters putatively required for synthesis of sphingolipid metabolism inhibitors in phylogenetically diverse species of the filamentous fungus Fusarium.</title>
        <authorList>
            <person name="Kim H.-S."/>
            <person name="Busman M."/>
            <person name="Brown D.W."/>
            <person name="Divon H."/>
            <person name="Uhlig S."/>
            <person name="Proctor R.H."/>
        </authorList>
    </citation>
    <scope>NUCLEOTIDE SEQUENCE</scope>
    <source>
        <strain evidence="3">NRRL 25174</strain>
    </source>
</reference>
<dbReference type="Proteomes" id="UP000730481">
    <property type="component" value="Unassembled WGS sequence"/>
</dbReference>
<name>A0A9P5ABX0_9HYPO</name>
<comment type="caution">
    <text evidence="3">The sequence shown here is derived from an EMBL/GenBank/DDBJ whole genome shotgun (WGS) entry which is preliminary data.</text>
</comment>
<organism evidence="3 4">
    <name type="scientific">Fusarium beomiforme</name>
    <dbReference type="NCBI Taxonomy" id="44412"/>
    <lineage>
        <taxon>Eukaryota</taxon>
        <taxon>Fungi</taxon>
        <taxon>Dikarya</taxon>
        <taxon>Ascomycota</taxon>
        <taxon>Pezizomycotina</taxon>
        <taxon>Sordariomycetes</taxon>
        <taxon>Hypocreomycetidae</taxon>
        <taxon>Hypocreales</taxon>
        <taxon>Nectriaceae</taxon>
        <taxon>Fusarium</taxon>
        <taxon>Fusarium burgessii species complex</taxon>
    </lineage>
</organism>
<dbReference type="OrthoDB" id="4177994at2759"/>
<evidence type="ECO:0000313" key="3">
    <source>
        <dbReference type="EMBL" id="KAF4335778.1"/>
    </source>
</evidence>
<sequence>MFKYALLALAATFGHSEALGINCKGSGLCVGNKGDISNLAAQVRALDPSKTFSDGEHIACVDINNLGNPSLCLFYQKVGDRKFSVSETQTFLQQIIDHGCGLCGSTPIDGRDVNNGELTANAVTNANRRKRTPSGFTTMAKRGPSSLTQRSSILAKREGINCHGSSTCGVGGIGHTPDASLKDVRDAVAAGEEGNFANGDHVACVPFATGNLCAFYQNIGSRTFTKEQSVALLDTLVDHGCQHCGSIPTDPGNNVANGELTVNFVA</sequence>
<accession>A0A9P5ABX0</accession>
<feature type="domain" description="Killer toxin Kp4" evidence="2">
    <location>
        <begin position="155"/>
        <end position="265"/>
    </location>
</feature>
<dbReference type="EMBL" id="PVQB02000534">
    <property type="protein sequence ID" value="KAF4335778.1"/>
    <property type="molecule type" value="Genomic_DNA"/>
</dbReference>
<dbReference type="InterPro" id="IPR011329">
    <property type="entry name" value="Killer_tox_Kp4/SMK"/>
</dbReference>
<feature type="signal peptide" evidence="1">
    <location>
        <begin position="1"/>
        <end position="18"/>
    </location>
</feature>